<feature type="transmembrane region" description="Helical" evidence="1">
    <location>
        <begin position="6"/>
        <end position="26"/>
    </location>
</feature>
<protein>
    <submittedName>
        <fullName evidence="2">Uncharacterized protein</fullName>
    </submittedName>
</protein>
<dbReference type="EMBL" id="WJNG01000002">
    <property type="protein sequence ID" value="MRH41694.1"/>
    <property type="molecule type" value="Genomic_DNA"/>
</dbReference>
<keyword evidence="1" id="KW-1133">Transmembrane helix</keyword>
<accession>A0A6A8D7X3</accession>
<reference evidence="2" key="1">
    <citation type="submission" date="2019-11" db="EMBL/GenBank/DDBJ databases">
        <authorList>
            <person name="Li J."/>
        </authorList>
    </citation>
    <scope>NUCLEOTIDE SEQUENCE</scope>
    <source>
        <strain evidence="2">B6B</strain>
    </source>
</reference>
<proteinExistence type="predicted"/>
<comment type="caution">
    <text evidence="2">The sequence shown here is derived from an EMBL/GenBank/DDBJ whole genome shotgun (WGS) entry which is preliminary data.</text>
</comment>
<dbReference type="Proteomes" id="UP000799092">
    <property type="component" value="Unassembled WGS sequence"/>
</dbReference>
<name>A0A6A8D7X3_9BACI</name>
<evidence type="ECO:0000313" key="2">
    <source>
        <dbReference type="EMBL" id="MRH41694.1"/>
    </source>
</evidence>
<evidence type="ECO:0000313" key="3">
    <source>
        <dbReference type="Proteomes" id="UP000799092"/>
    </source>
</evidence>
<evidence type="ECO:0000256" key="1">
    <source>
        <dbReference type="SAM" id="Phobius"/>
    </source>
</evidence>
<dbReference type="AlphaFoldDB" id="A0A6A8D7X3"/>
<organism evidence="2 3">
    <name type="scientific">Aquibacillus halophilus</name>
    <dbReference type="NCBI Taxonomy" id="930132"/>
    <lineage>
        <taxon>Bacteria</taxon>
        <taxon>Bacillati</taxon>
        <taxon>Bacillota</taxon>
        <taxon>Bacilli</taxon>
        <taxon>Bacillales</taxon>
        <taxon>Bacillaceae</taxon>
        <taxon>Aquibacillus</taxon>
    </lineage>
</organism>
<keyword evidence="1" id="KW-0812">Transmembrane</keyword>
<keyword evidence="1" id="KW-0472">Membrane</keyword>
<keyword evidence="3" id="KW-1185">Reference proteome</keyword>
<dbReference type="RefSeq" id="WP_338079215.1">
    <property type="nucleotide sequence ID" value="NZ_WJNG01000002.1"/>
</dbReference>
<gene>
    <name evidence="2" type="ORF">GH741_03285</name>
</gene>
<sequence length="129" mass="14525">MKKLGIILVMLITITFLFVFINKLYYPSLPINGITAKEAIEILKESDSEIAKIAVEGESIWYITSSKNGGISVADENIKQLVASNGWEFKQKDGSGLFFEKAGERLISTTQMWTENYVLVKIPRRFSIS</sequence>